<evidence type="ECO:0000313" key="3">
    <source>
        <dbReference type="Proteomes" id="UP001152607"/>
    </source>
</evidence>
<protein>
    <submittedName>
        <fullName evidence="2">Uncharacterized protein</fullName>
    </submittedName>
</protein>
<keyword evidence="1" id="KW-1133">Transmembrane helix</keyword>
<accession>A0A9W4UMC5</accession>
<dbReference type="Proteomes" id="UP001152607">
    <property type="component" value="Unassembled WGS sequence"/>
</dbReference>
<keyword evidence="1" id="KW-0812">Transmembrane</keyword>
<dbReference type="EMBL" id="CAOQHR010000008">
    <property type="protein sequence ID" value="CAI6338821.1"/>
    <property type="molecule type" value="Genomic_DNA"/>
</dbReference>
<comment type="caution">
    <text evidence="2">The sequence shown here is derived from an EMBL/GenBank/DDBJ whole genome shotgun (WGS) entry which is preliminary data.</text>
</comment>
<gene>
    <name evidence="2" type="ORF">PDIGIT_LOCUS11956</name>
</gene>
<evidence type="ECO:0000313" key="2">
    <source>
        <dbReference type="EMBL" id="CAI6338821.1"/>
    </source>
</evidence>
<reference evidence="2" key="1">
    <citation type="submission" date="2023-01" db="EMBL/GenBank/DDBJ databases">
        <authorList>
            <person name="Van Ghelder C."/>
            <person name="Rancurel C."/>
        </authorList>
    </citation>
    <scope>NUCLEOTIDE SEQUENCE</scope>
    <source>
        <strain evidence="2">CNCM I-4278</strain>
    </source>
</reference>
<organism evidence="2 3">
    <name type="scientific">Periconia digitata</name>
    <dbReference type="NCBI Taxonomy" id="1303443"/>
    <lineage>
        <taxon>Eukaryota</taxon>
        <taxon>Fungi</taxon>
        <taxon>Dikarya</taxon>
        <taxon>Ascomycota</taxon>
        <taxon>Pezizomycotina</taxon>
        <taxon>Dothideomycetes</taxon>
        <taxon>Pleosporomycetidae</taxon>
        <taxon>Pleosporales</taxon>
        <taxon>Massarineae</taxon>
        <taxon>Periconiaceae</taxon>
        <taxon>Periconia</taxon>
    </lineage>
</organism>
<feature type="transmembrane region" description="Helical" evidence="1">
    <location>
        <begin position="54"/>
        <end position="75"/>
    </location>
</feature>
<keyword evidence="1" id="KW-0472">Membrane</keyword>
<sequence>METAKTQTNKEICCASERDLENRLCLLWYDLTFYCLSSYPTFPTMLEYPVVRDLIFLSLFFFIYHFEYTCIRLNLCLL</sequence>
<keyword evidence="3" id="KW-1185">Reference proteome</keyword>
<proteinExistence type="predicted"/>
<dbReference type="AlphaFoldDB" id="A0A9W4UMC5"/>
<evidence type="ECO:0000256" key="1">
    <source>
        <dbReference type="SAM" id="Phobius"/>
    </source>
</evidence>
<name>A0A9W4UMC5_9PLEO</name>